<dbReference type="RefSeq" id="WP_094058888.1">
    <property type="nucleotide sequence ID" value="NZ_CP022530.1"/>
</dbReference>
<keyword evidence="4" id="KW-1185">Reference proteome</keyword>
<accession>A0A222FF92</accession>
<evidence type="ECO:0000259" key="2">
    <source>
        <dbReference type="Pfam" id="PF01494"/>
    </source>
</evidence>
<dbReference type="GO" id="GO:0016491">
    <property type="term" value="F:oxidoreductase activity"/>
    <property type="evidence" value="ECO:0007669"/>
    <property type="project" value="UniProtKB-KW"/>
</dbReference>
<dbReference type="EMBL" id="CP022530">
    <property type="protein sequence ID" value="ASP37678.1"/>
    <property type="molecule type" value="Genomic_DNA"/>
</dbReference>
<dbReference type="OrthoDB" id="103324at2"/>
<reference evidence="3 4" key="1">
    <citation type="submission" date="2017-07" db="EMBL/GenBank/DDBJ databases">
        <title>Annotated genome sequence of Bacterioplanes sanyensis isolated from Red Sea.</title>
        <authorList>
            <person name="Rehman Z.U."/>
        </authorList>
    </citation>
    <scope>NUCLEOTIDE SEQUENCE [LARGE SCALE GENOMIC DNA]</scope>
    <source>
        <strain evidence="3 4">NV9</strain>
    </source>
</reference>
<feature type="domain" description="FAD-binding" evidence="2">
    <location>
        <begin position="4"/>
        <end position="181"/>
    </location>
</feature>
<keyword evidence="1" id="KW-0560">Oxidoreductase</keyword>
<proteinExistence type="predicted"/>
<dbReference type="AlphaFoldDB" id="A0A222FF92"/>
<dbReference type="InterPro" id="IPR002938">
    <property type="entry name" value="FAD-bd"/>
</dbReference>
<dbReference type="Pfam" id="PF01494">
    <property type="entry name" value="FAD_binding_3"/>
    <property type="match status" value="1"/>
</dbReference>
<evidence type="ECO:0000256" key="1">
    <source>
        <dbReference type="ARBA" id="ARBA00023002"/>
    </source>
</evidence>
<evidence type="ECO:0000313" key="4">
    <source>
        <dbReference type="Proteomes" id="UP000202440"/>
    </source>
</evidence>
<dbReference type="InterPro" id="IPR050816">
    <property type="entry name" value="Flavin-dep_Halogenase_NPB"/>
</dbReference>
<dbReference type="PANTHER" id="PTHR43747:SF5">
    <property type="entry name" value="FAD-BINDING DOMAIN-CONTAINING PROTEIN"/>
    <property type="match status" value="1"/>
</dbReference>
<dbReference type="Proteomes" id="UP000202440">
    <property type="component" value="Chromosome"/>
</dbReference>
<dbReference type="GO" id="GO:0071949">
    <property type="term" value="F:FAD binding"/>
    <property type="evidence" value="ECO:0007669"/>
    <property type="project" value="InterPro"/>
</dbReference>
<sequence length="654" mass="75727">MQTFDVIIIGGGWAGLTLARQLKLEQPALKIQVLEARQGFASKVGEATVEMTGHYFLKRLGLVNYLYRRHLPKNGLRFFFDSPQHDRPLEQLSEHGTTAIPPHPAFQLDRARLEEDLMQMNREQGIEVLQGAKVVGWTVAEGQQKHQLSYQYQQQEYTHQAKWVVDCSGRHRVARKHQKLHKLDNVPQNFAAWGRFKDIQDIDSLGSAQWRQKAFGRFLSTLHFTGDGYWVWFIPLSGGYTSVGIVGEQAKFERWPKKQDEFLHFLNQHSAIKELLHGAELIDFEAWGQLAYRADEFLFRDRWATSGFAAMFLDPLFSGGGDVIALLNDAISQQIVMDFNEPDDDIANQRLAQQVPQYNQMAKEFYQGLYAHIATIYPVLDSAELANAIAAYNTSAYFVEIAWDYMADHYRDLEYWQRKSYLRRGYMALELMLQRQILSARHTMLQQDRYFDRNHEGFFESGADHYKYFVYLMGQSGRDGWRIDLRVKLFTEVFLRITQAKLDLPNLAHRRVVQQCFTLVDILKAPLFDEQDLPQLLCRLGEKISQWVSEQSDNEFQVTVERHSFHSNQVVVTSDTDVTQQQLDKAQHLANQLWQQTDEFIAMPSMVPVFLAFAREQPDAIMDSVVDQRLLFDPAHHHTHEQADTATDDVEVAL</sequence>
<dbReference type="KEGG" id="bsan:CHH28_02885"/>
<dbReference type="SUPFAM" id="SSF51905">
    <property type="entry name" value="FAD/NAD(P)-binding domain"/>
    <property type="match status" value="1"/>
</dbReference>
<name>A0A222FF92_9GAMM</name>
<dbReference type="InterPro" id="IPR036188">
    <property type="entry name" value="FAD/NAD-bd_sf"/>
</dbReference>
<organism evidence="3 4">
    <name type="scientific">Bacterioplanes sanyensis</name>
    <dbReference type="NCBI Taxonomy" id="1249553"/>
    <lineage>
        <taxon>Bacteria</taxon>
        <taxon>Pseudomonadati</taxon>
        <taxon>Pseudomonadota</taxon>
        <taxon>Gammaproteobacteria</taxon>
        <taxon>Oceanospirillales</taxon>
        <taxon>Oceanospirillaceae</taxon>
        <taxon>Bacterioplanes</taxon>
    </lineage>
</organism>
<evidence type="ECO:0000313" key="3">
    <source>
        <dbReference type="EMBL" id="ASP37678.1"/>
    </source>
</evidence>
<dbReference type="Gene3D" id="3.50.50.60">
    <property type="entry name" value="FAD/NAD(P)-binding domain"/>
    <property type="match status" value="1"/>
</dbReference>
<gene>
    <name evidence="3" type="ORF">CHH28_02885</name>
</gene>
<dbReference type="PANTHER" id="PTHR43747">
    <property type="entry name" value="FAD-BINDING PROTEIN"/>
    <property type="match status" value="1"/>
</dbReference>
<protein>
    <submittedName>
        <fullName evidence="3">Halogenase</fullName>
    </submittedName>
</protein>